<dbReference type="Proteomes" id="UP001596391">
    <property type="component" value="Unassembled WGS sequence"/>
</dbReference>
<evidence type="ECO:0000313" key="10">
    <source>
        <dbReference type="EMBL" id="MFC6645078.1"/>
    </source>
</evidence>
<proteinExistence type="inferred from homology"/>
<dbReference type="CDD" id="cd03424">
    <property type="entry name" value="NUDIX_ADPRase_Nudt5_UGPPase_Nudt14"/>
    <property type="match status" value="1"/>
</dbReference>
<comment type="caution">
    <text evidence="10">The sequence shown here is derived from an EMBL/GenBank/DDBJ whole genome shotgun (WGS) entry which is preliminary data.</text>
</comment>
<evidence type="ECO:0000256" key="8">
    <source>
        <dbReference type="SAM" id="MobiDB-lite"/>
    </source>
</evidence>
<name>A0ABW1Z7L4_9BACT</name>
<gene>
    <name evidence="10" type="ORF">ACFQBQ_05615</name>
</gene>
<evidence type="ECO:0000313" key="11">
    <source>
        <dbReference type="Proteomes" id="UP001596391"/>
    </source>
</evidence>
<dbReference type="PANTHER" id="PTHR11839:SF18">
    <property type="entry name" value="NUDIX HYDROLASE DOMAIN-CONTAINING PROTEIN"/>
    <property type="match status" value="1"/>
</dbReference>
<dbReference type="SUPFAM" id="SSF55811">
    <property type="entry name" value="Nudix"/>
    <property type="match status" value="1"/>
</dbReference>
<comment type="cofactor">
    <cofactor evidence="2">
        <name>Mg(2+)</name>
        <dbReference type="ChEBI" id="CHEBI:18420"/>
    </cofactor>
</comment>
<evidence type="ECO:0000256" key="5">
    <source>
        <dbReference type="ARBA" id="ARBA00022801"/>
    </source>
</evidence>
<protein>
    <recommendedName>
        <fullName evidence="4">GDP-mannose pyrophosphatase</fullName>
    </recommendedName>
    <alternativeName>
        <fullName evidence="6">GDP-mannose hydrolase</fullName>
    </alternativeName>
    <alternativeName>
        <fullName evidence="7">GDPMK</fullName>
    </alternativeName>
</protein>
<evidence type="ECO:0000259" key="9">
    <source>
        <dbReference type="PROSITE" id="PS51462"/>
    </source>
</evidence>
<dbReference type="Gene3D" id="3.90.79.10">
    <property type="entry name" value="Nucleoside Triphosphate Pyrophosphohydrolase"/>
    <property type="match status" value="1"/>
</dbReference>
<evidence type="ECO:0000256" key="2">
    <source>
        <dbReference type="ARBA" id="ARBA00001946"/>
    </source>
</evidence>
<dbReference type="InterPro" id="IPR020084">
    <property type="entry name" value="NUDIX_hydrolase_CS"/>
</dbReference>
<feature type="domain" description="Nudix hydrolase" evidence="9">
    <location>
        <begin position="81"/>
        <end position="215"/>
    </location>
</feature>
<evidence type="ECO:0000256" key="1">
    <source>
        <dbReference type="ARBA" id="ARBA00000847"/>
    </source>
</evidence>
<dbReference type="InterPro" id="IPR000086">
    <property type="entry name" value="NUDIX_hydrolase_dom"/>
</dbReference>
<dbReference type="RefSeq" id="WP_390234298.1">
    <property type="nucleotide sequence ID" value="NZ_JBHSWI010000001.1"/>
</dbReference>
<keyword evidence="5 10" id="KW-0378">Hydrolase</keyword>
<evidence type="ECO:0000256" key="4">
    <source>
        <dbReference type="ARBA" id="ARBA00016377"/>
    </source>
</evidence>
<organism evidence="10 11">
    <name type="scientific">Granulicella cerasi</name>
    <dbReference type="NCBI Taxonomy" id="741063"/>
    <lineage>
        <taxon>Bacteria</taxon>
        <taxon>Pseudomonadati</taxon>
        <taxon>Acidobacteriota</taxon>
        <taxon>Terriglobia</taxon>
        <taxon>Terriglobales</taxon>
        <taxon>Acidobacteriaceae</taxon>
        <taxon>Granulicella</taxon>
    </lineage>
</organism>
<dbReference type="PANTHER" id="PTHR11839">
    <property type="entry name" value="UDP/ADP-SUGAR PYROPHOSPHATASE"/>
    <property type="match status" value="1"/>
</dbReference>
<accession>A0ABW1Z7L4</accession>
<dbReference type="PROSITE" id="PS00893">
    <property type="entry name" value="NUDIX_BOX"/>
    <property type="match status" value="1"/>
</dbReference>
<dbReference type="GO" id="GO:0016787">
    <property type="term" value="F:hydrolase activity"/>
    <property type="evidence" value="ECO:0007669"/>
    <property type="project" value="UniProtKB-KW"/>
</dbReference>
<sequence length="225" mass="25137">MTHRLRYLHGENIDSPAKKQAKKTARKPAAVTSNDKPLAGKTLRGKAKVLSSKNVYQGKVFWVTRDEVQEPGGVTATRDVIRHNGSVVILAVDTKSNPRDPGILLIRQYRHAADQFLLELPAGRIEKGEKLIPAAKRELIEETGYRAKKWSVHTKYFASPGFLSEAMHILLAEDLTLGEAKPEEDEKIELHMTPLSEVLRLIHAGKIHDGKTLIGVLLYASLRRK</sequence>
<dbReference type="PROSITE" id="PS51462">
    <property type="entry name" value="NUDIX"/>
    <property type="match status" value="1"/>
</dbReference>
<dbReference type="InterPro" id="IPR015797">
    <property type="entry name" value="NUDIX_hydrolase-like_dom_sf"/>
</dbReference>
<evidence type="ECO:0000256" key="7">
    <source>
        <dbReference type="ARBA" id="ARBA00032272"/>
    </source>
</evidence>
<comment type="catalytic activity">
    <reaction evidence="1">
        <text>GDP-alpha-D-mannose + H2O = alpha-D-mannose 1-phosphate + GMP + 2 H(+)</text>
        <dbReference type="Rhea" id="RHEA:27978"/>
        <dbReference type="ChEBI" id="CHEBI:15377"/>
        <dbReference type="ChEBI" id="CHEBI:15378"/>
        <dbReference type="ChEBI" id="CHEBI:57527"/>
        <dbReference type="ChEBI" id="CHEBI:58115"/>
        <dbReference type="ChEBI" id="CHEBI:58409"/>
    </reaction>
</comment>
<keyword evidence="11" id="KW-1185">Reference proteome</keyword>
<reference evidence="11" key="1">
    <citation type="journal article" date="2019" name="Int. J. Syst. Evol. Microbiol.">
        <title>The Global Catalogue of Microorganisms (GCM) 10K type strain sequencing project: providing services to taxonomists for standard genome sequencing and annotation.</title>
        <authorList>
            <consortium name="The Broad Institute Genomics Platform"/>
            <consortium name="The Broad Institute Genome Sequencing Center for Infectious Disease"/>
            <person name="Wu L."/>
            <person name="Ma J."/>
        </authorList>
    </citation>
    <scope>NUCLEOTIDE SEQUENCE [LARGE SCALE GENOMIC DNA]</scope>
    <source>
        <strain evidence="11">CGMCC 1.16026</strain>
    </source>
</reference>
<evidence type="ECO:0000256" key="3">
    <source>
        <dbReference type="ARBA" id="ARBA00007275"/>
    </source>
</evidence>
<dbReference type="EMBL" id="JBHSWI010000001">
    <property type="protein sequence ID" value="MFC6645078.1"/>
    <property type="molecule type" value="Genomic_DNA"/>
</dbReference>
<dbReference type="Pfam" id="PF00293">
    <property type="entry name" value="NUDIX"/>
    <property type="match status" value="1"/>
</dbReference>
<comment type="similarity">
    <text evidence="3">Belongs to the Nudix hydrolase family. NudK subfamily.</text>
</comment>
<evidence type="ECO:0000256" key="6">
    <source>
        <dbReference type="ARBA" id="ARBA00032162"/>
    </source>
</evidence>
<feature type="region of interest" description="Disordered" evidence="8">
    <location>
        <begin position="1"/>
        <end position="38"/>
    </location>
</feature>